<keyword evidence="3" id="KW-1185">Reference proteome</keyword>
<gene>
    <name evidence="2" type="ORF">GCM10009858_27290</name>
</gene>
<name>A0ABN3LRQ6_9MICO</name>
<evidence type="ECO:0000256" key="1">
    <source>
        <dbReference type="SAM" id="MobiDB-lite"/>
    </source>
</evidence>
<reference evidence="2 3" key="1">
    <citation type="journal article" date="2019" name="Int. J. Syst. Evol. Microbiol.">
        <title>The Global Catalogue of Microorganisms (GCM) 10K type strain sequencing project: providing services to taxonomists for standard genome sequencing and annotation.</title>
        <authorList>
            <consortium name="The Broad Institute Genomics Platform"/>
            <consortium name="The Broad Institute Genome Sequencing Center for Infectious Disease"/>
            <person name="Wu L."/>
            <person name="Ma J."/>
        </authorList>
    </citation>
    <scope>NUCLEOTIDE SEQUENCE [LARGE SCALE GENOMIC DNA]</scope>
    <source>
        <strain evidence="2 3">JCM 16259</strain>
    </source>
</reference>
<feature type="region of interest" description="Disordered" evidence="1">
    <location>
        <begin position="16"/>
        <end position="39"/>
    </location>
</feature>
<proteinExistence type="predicted"/>
<protein>
    <submittedName>
        <fullName evidence="2">Uncharacterized protein</fullName>
    </submittedName>
</protein>
<sequence length="76" mass="7989">MGTCRHTPTVVHGTAYEATGTGANHPEPHGTRRGGQTVGLPAQHTTEVRPCPDSEPARAILPQPCVHEAVVRTGTE</sequence>
<evidence type="ECO:0000313" key="2">
    <source>
        <dbReference type="EMBL" id="GAA2487843.1"/>
    </source>
</evidence>
<evidence type="ECO:0000313" key="3">
    <source>
        <dbReference type="Proteomes" id="UP001500730"/>
    </source>
</evidence>
<comment type="caution">
    <text evidence="2">The sequence shown here is derived from an EMBL/GenBank/DDBJ whole genome shotgun (WGS) entry which is preliminary data.</text>
</comment>
<accession>A0ABN3LRQ6</accession>
<dbReference type="Proteomes" id="UP001500730">
    <property type="component" value="Unassembled WGS sequence"/>
</dbReference>
<organism evidence="2 3">
    <name type="scientific">Terrabacter carboxydivorans</name>
    <dbReference type="NCBI Taxonomy" id="619730"/>
    <lineage>
        <taxon>Bacteria</taxon>
        <taxon>Bacillati</taxon>
        <taxon>Actinomycetota</taxon>
        <taxon>Actinomycetes</taxon>
        <taxon>Micrococcales</taxon>
        <taxon>Intrasporangiaceae</taxon>
        <taxon>Terrabacter</taxon>
    </lineage>
</organism>
<dbReference type="EMBL" id="BAAARE010000011">
    <property type="protein sequence ID" value="GAA2487843.1"/>
    <property type="molecule type" value="Genomic_DNA"/>
</dbReference>